<name>A0A1B6GT92_9HEMI</name>
<gene>
    <name evidence="3" type="ORF">g.6990</name>
</gene>
<evidence type="ECO:0000256" key="1">
    <source>
        <dbReference type="SAM" id="MobiDB-lite"/>
    </source>
</evidence>
<dbReference type="AlphaFoldDB" id="A0A1B6GT92"/>
<feature type="region of interest" description="Disordered" evidence="1">
    <location>
        <begin position="1"/>
        <end position="34"/>
    </location>
</feature>
<organism evidence="3">
    <name type="scientific">Cuerna arida</name>
    <dbReference type="NCBI Taxonomy" id="1464854"/>
    <lineage>
        <taxon>Eukaryota</taxon>
        <taxon>Metazoa</taxon>
        <taxon>Ecdysozoa</taxon>
        <taxon>Arthropoda</taxon>
        <taxon>Hexapoda</taxon>
        <taxon>Insecta</taxon>
        <taxon>Pterygota</taxon>
        <taxon>Neoptera</taxon>
        <taxon>Paraneoptera</taxon>
        <taxon>Hemiptera</taxon>
        <taxon>Auchenorrhyncha</taxon>
        <taxon>Membracoidea</taxon>
        <taxon>Cicadellidae</taxon>
        <taxon>Cicadellinae</taxon>
        <taxon>Proconiini</taxon>
        <taxon>Cuerna</taxon>
    </lineage>
</organism>
<dbReference type="PROSITE" id="PS50838">
    <property type="entry name" value="MAGE"/>
    <property type="match status" value="1"/>
</dbReference>
<dbReference type="Pfam" id="PF01454">
    <property type="entry name" value="MAGE"/>
    <property type="match status" value="1"/>
</dbReference>
<sequence length="272" mass="31489">MSSQRAGGSQRNWDSRVSQSQRSEGSQKSRAEDYSEEQLEIAVTNVTAFLLCELRSKRRLKKEDVVTNALNKSSRQYAVIMKRVKQNLSDVFGLEIAKIPDSDDAFIIINKHRERFFKLTQQLTTEAEIQDNMVLTVSLASIFMNRGQLYESHLMAILETIGFLSDKFYGPACEKKMKEHVTKLVKNVFVKQMYLDAHVIPRPDQKQNPPLPETTDKVTVLRWGYRTYLEVDVDRIVQYLEKIHDGKKPPAFPFTHYTEIKTRQATLQTQLQ</sequence>
<reference evidence="3" key="1">
    <citation type="submission" date="2015-11" db="EMBL/GenBank/DDBJ databases">
        <title>De novo transcriptome assembly of four potential Pierce s Disease insect vectors from Arizona vineyards.</title>
        <authorList>
            <person name="Tassone E.E."/>
        </authorList>
    </citation>
    <scope>NUCLEOTIDE SEQUENCE</scope>
</reference>
<dbReference type="InterPro" id="IPR041898">
    <property type="entry name" value="MAGE_WH1"/>
</dbReference>
<dbReference type="Gene3D" id="1.10.10.1210">
    <property type="entry name" value="MAGE homology domain, winged helix WH2 motif"/>
    <property type="match status" value="1"/>
</dbReference>
<feature type="domain" description="MAGE" evidence="2">
    <location>
        <begin position="39"/>
        <end position="259"/>
    </location>
</feature>
<dbReference type="Gene3D" id="1.10.10.1200">
    <property type="entry name" value="MAGE homology domain, winged helix WH1 motif"/>
    <property type="match status" value="1"/>
</dbReference>
<dbReference type="InterPro" id="IPR041899">
    <property type="entry name" value="MAGE_WH2"/>
</dbReference>
<dbReference type="InterPro" id="IPR002190">
    <property type="entry name" value="MHD_dom"/>
</dbReference>
<proteinExistence type="predicted"/>
<protein>
    <recommendedName>
        <fullName evidence="2">MAGE domain-containing protein</fullName>
    </recommendedName>
</protein>
<dbReference type="PANTHER" id="PTHR11736">
    <property type="entry name" value="MELANOMA-ASSOCIATED ANTIGEN MAGE ANTIGEN"/>
    <property type="match status" value="1"/>
</dbReference>
<dbReference type="SMART" id="SM01373">
    <property type="entry name" value="MAGE"/>
    <property type="match status" value="1"/>
</dbReference>
<evidence type="ECO:0000259" key="2">
    <source>
        <dbReference type="PROSITE" id="PS50838"/>
    </source>
</evidence>
<dbReference type="PANTHER" id="PTHR11736:SF14">
    <property type="entry name" value="NSE3 HOMOLOG, SMC5-SMC6 COMPLEX COMPONENT"/>
    <property type="match status" value="1"/>
</dbReference>
<dbReference type="GO" id="GO:0005634">
    <property type="term" value="C:nucleus"/>
    <property type="evidence" value="ECO:0007669"/>
    <property type="project" value="TreeGrafter"/>
</dbReference>
<accession>A0A1B6GT92</accession>
<evidence type="ECO:0000313" key="3">
    <source>
        <dbReference type="EMBL" id="JAS65660.1"/>
    </source>
</evidence>
<feature type="compositionally biased region" description="Polar residues" evidence="1">
    <location>
        <begin position="1"/>
        <end position="24"/>
    </location>
</feature>
<dbReference type="InterPro" id="IPR037445">
    <property type="entry name" value="MAGE"/>
</dbReference>
<dbReference type="EMBL" id="GECZ01004109">
    <property type="protein sequence ID" value="JAS65660.1"/>
    <property type="molecule type" value="Transcribed_RNA"/>
</dbReference>